<comment type="subcellular location">
    <subcellularLocation>
        <location evidence="7">Cytoplasm</location>
    </subcellularLocation>
</comment>
<comment type="similarity">
    <text evidence="7">Belongs to the class I-like SAM-binding methyltransferase superfamily. rRNA adenine N(6)-methyltransferase family. RsmA subfamily.</text>
</comment>
<keyword evidence="6 7" id="KW-0694">RNA-binding</keyword>
<dbReference type="PANTHER" id="PTHR11727">
    <property type="entry name" value="DIMETHYLADENOSINE TRANSFERASE"/>
    <property type="match status" value="1"/>
</dbReference>
<comment type="function">
    <text evidence="7">Specifically dimethylates two adjacent adenosines (A1518 and A1519) in the loop of a conserved hairpin near the 3'-end of 16S rRNA in the 30S particle. May play a critical role in biogenesis of 30S subunits.</text>
</comment>
<dbReference type="PROSITE" id="PS51689">
    <property type="entry name" value="SAM_RNA_A_N6_MT"/>
    <property type="match status" value="1"/>
</dbReference>
<dbReference type="SMART" id="SM00650">
    <property type="entry name" value="rADc"/>
    <property type="match status" value="1"/>
</dbReference>
<dbReference type="SUPFAM" id="SSF53335">
    <property type="entry name" value="S-adenosyl-L-methionine-dependent methyltransferases"/>
    <property type="match status" value="1"/>
</dbReference>
<dbReference type="STRING" id="1120964.GCA_001313265_05097"/>
<comment type="catalytic activity">
    <reaction evidence="7">
        <text>adenosine(1518)/adenosine(1519) in 16S rRNA + 4 S-adenosyl-L-methionine = N(6)-dimethyladenosine(1518)/N(6)-dimethyladenosine(1519) in 16S rRNA + 4 S-adenosyl-L-homocysteine + 4 H(+)</text>
        <dbReference type="Rhea" id="RHEA:19609"/>
        <dbReference type="Rhea" id="RHEA-COMP:10232"/>
        <dbReference type="Rhea" id="RHEA-COMP:10233"/>
        <dbReference type="ChEBI" id="CHEBI:15378"/>
        <dbReference type="ChEBI" id="CHEBI:57856"/>
        <dbReference type="ChEBI" id="CHEBI:59789"/>
        <dbReference type="ChEBI" id="CHEBI:74411"/>
        <dbReference type="ChEBI" id="CHEBI:74493"/>
        <dbReference type="EC" id="2.1.1.182"/>
    </reaction>
</comment>
<protein>
    <recommendedName>
        <fullName evidence="7">Ribosomal RNA small subunit methyltransferase A</fullName>
        <ecNumber evidence="7">2.1.1.182</ecNumber>
    </recommendedName>
    <alternativeName>
        <fullName evidence="7">16S rRNA (adenine(1518)-N(6)/adenine(1519)-N(6))-dimethyltransferase</fullName>
    </alternativeName>
    <alternativeName>
        <fullName evidence="7">16S rRNA dimethyladenosine transferase</fullName>
    </alternativeName>
    <alternativeName>
        <fullName evidence="7">16S rRNA dimethylase</fullName>
    </alternativeName>
    <alternativeName>
        <fullName evidence="7">S-adenosylmethionine-6-N', N'-adenosyl(rRNA) dimethyltransferase</fullName>
    </alternativeName>
</protein>
<feature type="binding site" evidence="7 8">
    <location>
        <position position="71"/>
    </location>
    <ligand>
        <name>S-adenosyl-L-methionine</name>
        <dbReference type="ChEBI" id="CHEBI:59789"/>
    </ligand>
</feature>
<dbReference type="InterPro" id="IPR011530">
    <property type="entry name" value="rRNA_adenine_dimethylase"/>
</dbReference>
<evidence type="ECO:0000256" key="3">
    <source>
        <dbReference type="ARBA" id="ARBA00022603"/>
    </source>
</evidence>
<gene>
    <name evidence="7" type="primary">rsmA</name>
    <name evidence="7" type="synonym">ksgA</name>
    <name evidence="10" type="ORF">SAMN03080598_02836</name>
</gene>
<dbReference type="AlphaFoldDB" id="A0A1H5Y5Q4"/>
<dbReference type="Gene3D" id="3.40.50.150">
    <property type="entry name" value="Vaccinia Virus protein VP39"/>
    <property type="match status" value="1"/>
</dbReference>
<evidence type="ECO:0000256" key="7">
    <source>
        <dbReference type="HAMAP-Rule" id="MF_00607"/>
    </source>
</evidence>
<sequence>MSRRGQISRTFRNIPLFLGLQVIKIYLSLRMEKVKPKKHLGQHFLTDLSIAERIAKAVRGHDGVNKVLEIGPGMGVLTDYLLKNPQELYLIEIDRESIAYLHKKYPELGDRIIEGDYLKYDASRVLPEKYSIAGNFPYNISSQIFFKVLEEKDRVTEVVCMLQKEVAMRIASPKGNKDYGILSVLLQAWYDIEYLFTVPPTVFDPPPKVNSGVIRLTRNSVEKLDCDEMLFFKVVKGGFSTRRKTLRNALKSFELTEEFKTHPILDKRAEQLDVADFVFLTQQIKEGRGGN</sequence>
<feature type="binding site" evidence="7 8">
    <location>
        <position position="45"/>
    </location>
    <ligand>
        <name>S-adenosyl-L-methionine</name>
        <dbReference type="ChEBI" id="CHEBI:59789"/>
    </ligand>
</feature>
<keyword evidence="1 7" id="KW-0963">Cytoplasm</keyword>
<dbReference type="EMBL" id="FNVR01000017">
    <property type="protein sequence ID" value="SEG19389.1"/>
    <property type="molecule type" value="Genomic_DNA"/>
</dbReference>
<dbReference type="NCBIfam" id="TIGR00755">
    <property type="entry name" value="ksgA"/>
    <property type="match status" value="1"/>
</dbReference>
<proteinExistence type="inferred from homology"/>
<dbReference type="GO" id="GO:0003723">
    <property type="term" value="F:RNA binding"/>
    <property type="evidence" value="ECO:0007669"/>
    <property type="project" value="UniProtKB-UniRule"/>
</dbReference>
<dbReference type="InterPro" id="IPR001737">
    <property type="entry name" value="KsgA/Erm"/>
</dbReference>
<evidence type="ECO:0000259" key="9">
    <source>
        <dbReference type="SMART" id="SM00650"/>
    </source>
</evidence>
<feature type="domain" description="Ribosomal RNA adenine methylase transferase N-terminal" evidence="9">
    <location>
        <begin position="50"/>
        <end position="220"/>
    </location>
</feature>
<dbReference type="GO" id="GO:0052908">
    <property type="term" value="F:16S rRNA (adenine(1518)-N(6)/adenine(1519)-N(6))-dimethyltransferase activity"/>
    <property type="evidence" value="ECO:0007669"/>
    <property type="project" value="UniProtKB-EC"/>
</dbReference>
<dbReference type="InterPro" id="IPR020598">
    <property type="entry name" value="rRNA_Ade_methylase_Trfase_N"/>
</dbReference>
<organism evidence="10 11">
    <name type="scientific">Algoriphagus boritolerans DSM 17298 = JCM 18970</name>
    <dbReference type="NCBI Taxonomy" id="1120964"/>
    <lineage>
        <taxon>Bacteria</taxon>
        <taxon>Pseudomonadati</taxon>
        <taxon>Bacteroidota</taxon>
        <taxon>Cytophagia</taxon>
        <taxon>Cytophagales</taxon>
        <taxon>Cyclobacteriaceae</taxon>
        <taxon>Algoriphagus</taxon>
    </lineage>
</organism>
<evidence type="ECO:0000256" key="6">
    <source>
        <dbReference type="ARBA" id="ARBA00022884"/>
    </source>
</evidence>
<feature type="binding site" evidence="7 8">
    <location>
        <position position="43"/>
    </location>
    <ligand>
        <name>S-adenosyl-L-methionine</name>
        <dbReference type="ChEBI" id="CHEBI:59789"/>
    </ligand>
</feature>
<dbReference type="HAMAP" id="MF_00607">
    <property type="entry name" value="16SrRNA_methyltr_A"/>
    <property type="match status" value="1"/>
</dbReference>
<feature type="binding site" evidence="7 8">
    <location>
        <position position="92"/>
    </location>
    <ligand>
        <name>S-adenosyl-L-methionine</name>
        <dbReference type="ChEBI" id="CHEBI:59789"/>
    </ligand>
</feature>
<accession>A0A1H5Y5Q4</accession>
<evidence type="ECO:0000256" key="4">
    <source>
        <dbReference type="ARBA" id="ARBA00022679"/>
    </source>
</evidence>
<dbReference type="InterPro" id="IPR023165">
    <property type="entry name" value="rRNA_Ade_diMease-like_C"/>
</dbReference>
<dbReference type="CDD" id="cd02440">
    <property type="entry name" value="AdoMet_MTases"/>
    <property type="match status" value="1"/>
</dbReference>
<dbReference type="Proteomes" id="UP000236736">
    <property type="component" value="Unassembled WGS sequence"/>
</dbReference>
<dbReference type="InterPro" id="IPR029063">
    <property type="entry name" value="SAM-dependent_MTases_sf"/>
</dbReference>
<reference evidence="11" key="1">
    <citation type="submission" date="2016-10" db="EMBL/GenBank/DDBJ databases">
        <authorList>
            <person name="Varghese N."/>
            <person name="Submissions S."/>
        </authorList>
    </citation>
    <scope>NUCLEOTIDE SEQUENCE [LARGE SCALE GENOMIC DNA]</scope>
    <source>
        <strain evidence="11">DSM 17298</strain>
    </source>
</reference>
<name>A0A1H5Y5Q4_9BACT</name>
<evidence type="ECO:0000313" key="11">
    <source>
        <dbReference type="Proteomes" id="UP000236736"/>
    </source>
</evidence>
<feature type="binding site" evidence="7 8">
    <location>
        <position position="135"/>
    </location>
    <ligand>
        <name>S-adenosyl-L-methionine</name>
        <dbReference type="ChEBI" id="CHEBI:59789"/>
    </ligand>
</feature>
<keyword evidence="11" id="KW-1185">Reference proteome</keyword>
<evidence type="ECO:0000256" key="8">
    <source>
        <dbReference type="PROSITE-ProRule" id="PRU01026"/>
    </source>
</evidence>
<dbReference type="Gene3D" id="1.10.8.100">
    <property type="entry name" value="Ribosomal RNA adenine dimethylase-like, domain 2"/>
    <property type="match status" value="1"/>
</dbReference>
<dbReference type="InterPro" id="IPR020596">
    <property type="entry name" value="rRNA_Ade_Mease_Trfase_CS"/>
</dbReference>
<evidence type="ECO:0000313" key="10">
    <source>
        <dbReference type="EMBL" id="SEG19389.1"/>
    </source>
</evidence>
<keyword evidence="5 7" id="KW-0949">S-adenosyl-L-methionine</keyword>
<dbReference type="PANTHER" id="PTHR11727:SF7">
    <property type="entry name" value="DIMETHYLADENOSINE TRANSFERASE-RELATED"/>
    <property type="match status" value="1"/>
</dbReference>
<keyword evidence="3 7" id="KW-0489">Methyltransferase</keyword>
<keyword evidence="4 7" id="KW-0808">Transferase</keyword>
<evidence type="ECO:0000256" key="1">
    <source>
        <dbReference type="ARBA" id="ARBA00022490"/>
    </source>
</evidence>
<feature type="binding site" evidence="7 8">
    <location>
        <position position="116"/>
    </location>
    <ligand>
        <name>S-adenosyl-L-methionine</name>
        <dbReference type="ChEBI" id="CHEBI:59789"/>
    </ligand>
</feature>
<keyword evidence="2 7" id="KW-0698">rRNA processing</keyword>
<dbReference type="GO" id="GO:0005829">
    <property type="term" value="C:cytosol"/>
    <property type="evidence" value="ECO:0007669"/>
    <property type="project" value="TreeGrafter"/>
</dbReference>
<evidence type="ECO:0000256" key="5">
    <source>
        <dbReference type="ARBA" id="ARBA00022691"/>
    </source>
</evidence>
<dbReference type="Pfam" id="PF00398">
    <property type="entry name" value="RrnaAD"/>
    <property type="match status" value="1"/>
</dbReference>
<dbReference type="EC" id="2.1.1.182" evidence="7"/>
<dbReference type="PROSITE" id="PS01131">
    <property type="entry name" value="RRNA_A_DIMETH"/>
    <property type="match status" value="1"/>
</dbReference>
<evidence type="ECO:0000256" key="2">
    <source>
        <dbReference type="ARBA" id="ARBA00022552"/>
    </source>
</evidence>